<dbReference type="SUPFAM" id="SSF101960">
    <property type="entry name" value="Stabilizer of iron transporter SufD"/>
    <property type="match status" value="1"/>
</dbReference>
<dbReference type="RefSeq" id="WP_056968455.1">
    <property type="nucleotide sequence ID" value="NZ_AZEQ01000013.1"/>
</dbReference>
<comment type="caution">
    <text evidence="4">The sequence shown here is derived from an EMBL/GenBank/DDBJ whole genome shotgun (WGS) entry which is preliminary data.</text>
</comment>
<dbReference type="EMBL" id="AZEQ01000013">
    <property type="protein sequence ID" value="KRL25208.1"/>
    <property type="molecule type" value="Genomic_DNA"/>
</dbReference>
<dbReference type="PATRIC" id="fig|1423771.3.peg.478"/>
<evidence type="ECO:0000313" key="4">
    <source>
        <dbReference type="EMBL" id="KRL25208.1"/>
    </source>
</evidence>
<comment type="similarity">
    <text evidence="1">Belongs to the iron-sulfur cluster assembly SufBD family.</text>
</comment>
<evidence type="ECO:0000259" key="3">
    <source>
        <dbReference type="Pfam" id="PF19295"/>
    </source>
</evidence>
<protein>
    <submittedName>
        <fullName evidence="4">FeS assembly protein SufB</fullName>
    </submittedName>
</protein>
<dbReference type="InterPro" id="IPR037284">
    <property type="entry name" value="SUF_FeS_clus_asmbl_SufBD_sf"/>
</dbReference>
<proteinExistence type="inferred from homology"/>
<dbReference type="InterPro" id="IPR045595">
    <property type="entry name" value="SufBD_N"/>
</dbReference>
<accession>A0A0R1PA79</accession>
<dbReference type="Pfam" id="PF19295">
    <property type="entry name" value="SufBD_N"/>
    <property type="match status" value="1"/>
</dbReference>
<dbReference type="AlphaFoldDB" id="A0A0R1PA79"/>
<dbReference type="Proteomes" id="UP000050901">
    <property type="component" value="Unassembled WGS sequence"/>
</dbReference>
<dbReference type="PANTHER" id="PTHR30508">
    <property type="entry name" value="FES CLUSTER ASSEMBLY PROTEIN SUF"/>
    <property type="match status" value="1"/>
</dbReference>
<dbReference type="InterPro" id="IPR000825">
    <property type="entry name" value="SUF_FeS_clus_asmbl_SufBD_core"/>
</dbReference>
<organism evidence="4 5">
    <name type="scientific">Limosilactobacillus mucosae DSM 13345</name>
    <dbReference type="NCBI Taxonomy" id="1423771"/>
    <lineage>
        <taxon>Bacteria</taxon>
        <taxon>Bacillati</taxon>
        <taxon>Bacillota</taxon>
        <taxon>Bacilli</taxon>
        <taxon>Lactobacillales</taxon>
        <taxon>Lactobacillaceae</taxon>
        <taxon>Limosilactobacillus</taxon>
    </lineage>
</organism>
<evidence type="ECO:0000259" key="2">
    <source>
        <dbReference type="Pfam" id="PF01458"/>
    </source>
</evidence>
<dbReference type="InterPro" id="IPR055346">
    <property type="entry name" value="Fe-S_cluster_assembly_SufBD"/>
</dbReference>
<dbReference type="Pfam" id="PF01458">
    <property type="entry name" value="SUFBD_core"/>
    <property type="match status" value="1"/>
</dbReference>
<gene>
    <name evidence="4" type="ORF">FC47_GL000469</name>
</gene>
<dbReference type="GO" id="GO:0016226">
    <property type="term" value="P:iron-sulfur cluster assembly"/>
    <property type="evidence" value="ECO:0007669"/>
    <property type="project" value="InterPro"/>
</dbReference>
<dbReference type="InterPro" id="IPR010231">
    <property type="entry name" value="SUF_FeS_clus_asmbl_SufB"/>
</dbReference>
<evidence type="ECO:0000256" key="1">
    <source>
        <dbReference type="ARBA" id="ARBA00043967"/>
    </source>
</evidence>
<reference evidence="4 5" key="1">
    <citation type="journal article" date="2015" name="Genome Announc.">
        <title>Expanding the biotechnology potential of lactobacilli through comparative genomics of 213 strains and associated genera.</title>
        <authorList>
            <person name="Sun Z."/>
            <person name="Harris H.M."/>
            <person name="McCann A."/>
            <person name="Guo C."/>
            <person name="Argimon S."/>
            <person name="Zhang W."/>
            <person name="Yang X."/>
            <person name="Jeffery I.B."/>
            <person name="Cooney J.C."/>
            <person name="Kagawa T.F."/>
            <person name="Liu W."/>
            <person name="Song Y."/>
            <person name="Salvetti E."/>
            <person name="Wrobel A."/>
            <person name="Rasinkangas P."/>
            <person name="Parkhill J."/>
            <person name="Rea M.C."/>
            <person name="O'Sullivan O."/>
            <person name="Ritari J."/>
            <person name="Douillard F.P."/>
            <person name="Paul Ross R."/>
            <person name="Yang R."/>
            <person name="Briner A.E."/>
            <person name="Felis G.E."/>
            <person name="de Vos W.M."/>
            <person name="Barrangou R."/>
            <person name="Klaenhammer T.R."/>
            <person name="Caufield P.W."/>
            <person name="Cui Y."/>
            <person name="Zhang H."/>
            <person name="O'Toole P.W."/>
        </authorList>
    </citation>
    <scope>NUCLEOTIDE SEQUENCE [LARGE SCALE GENOMIC DNA]</scope>
    <source>
        <strain evidence="4 5">DSM 13345</strain>
    </source>
</reference>
<feature type="domain" description="SUF system FeS cluster assembly SufBD core" evidence="2">
    <location>
        <begin position="214"/>
        <end position="448"/>
    </location>
</feature>
<name>A0A0R1PA79_LIMMU</name>
<dbReference type="NCBIfam" id="TIGR01980">
    <property type="entry name" value="sufB"/>
    <property type="match status" value="1"/>
</dbReference>
<sequence length="477" mass="53517">MSDQASQQAADKAAIHEFASQHYQFGFHDDVKPIFSTGVGLTEETVREISCRKHEPDWMLKIRLDAYHQYRQMKLPTFGPDLSQLNLDELRYFQRPTDHVARSWDEVPQAMKTTFEKMGVPEAERKYLAGATAQYESEVVYANLKRDLSRQGIIFMDTDTAVQKHPEIVKQYFATLVHPDDNIFAALNTAVWSGGTFIYVPKGVHADAPLQSFFRINAENTGQFERTLIVVEDGASVNYVEGCTAPVYSEDSLHAAVVEVFVHPNAFCRYTTIQNWSSNVYSLETKRAEAEAGATMEWVDGNLGSKVTMKYPSIYLRGREAKGTMLSIAFANGPIDQDTGARMIHQAPHTHSTIISKSLCRAGGICDYRGEVKMDENAHGSSSHVECDTIIMDDNSSSDTIPYNKVAVGDVTMEHEAKVSKVSEEELYYLMSRGLSEEEATKMIVMGFIEPFTKQLPMEYAVELNRLIDFQMEGSVG</sequence>
<evidence type="ECO:0000313" key="5">
    <source>
        <dbReference type="Proteomes" id="UP000050901"/>
    </source>
</evidence>
<feature type="domain" description="SUF system FeS cluster assembly SufBD N-terminal" evidence="3">
    <location>
        <begin position="53"/>
        <end position="211"/>
    </location>
</feature>
<dbReference type="PANTHER" id="PTHR30508:SF1">
    <property type="entry name" value="UPF0051 PROTEIN ABCI8, CHLOROPLASTIC-RELATED"/>
    <property type="match status" value="1"/>
</dbReference>